<dbReference type="InterPro" id="IPR050951">
    <property type="entry name" value="Retrovirus_Pol_polyprotein"/>
</dbReference>
<protein>
    <submittedName>
        <fullName evidence="2">K02A2.6-like</fullName>
    </submittedName>
</protein>
<name>A0ABY6KPB5_9ARAC</name>
<accession>A0ABY6KPB5</accession>
<dbReference type="PANTHER" id="PTHR37984:SF15">
    <property type="entry name" value="INTEGRASE CATALYTIC DOMAIN-CONTAINING PROTEIN"/>
    <property type="match status" value="1"/>
</dbReference>
<keyword evidence="3" id="KW-1185">Reference proteome</keyword>
<dbReference type="PROSITE" id="PS50994">
    <property type="entry name" value="INTEGRASE"/>
    <property type="match status" value="1"/>
</dbReference>
<dbReference type="PANTHER" id="PTHR37984">
    <property type="entry name" value="PROTEIN CBG26694"/>
    <property type="match status" value="1"/>
</dbReference>
<dbReference type="Proteomes" id="UP001235939">
    <property type="component" value="Chromosome 08"/>
</dbReference>
<evidence type="ECO:0000259" key="1">
    <source>
        <dbReference type="PROSITE" id="PS50994"/>
    </source>
</evidence>
<proteinExistence type="predicted"/>
<evidence type="ECO:0000313" key="2">
    <source>
        <dbReference type="EMBL" id="UYV70668.1"/>
    </source>
</evidence>
<dbReference type="InterPro" id="IPR001584">
    <property type="entry name" value="Integrase_cat-core"/>
</dbReference>
<dbReference type="InterPro" id="IPR036397">
    <property type="entry name" value="RNaseH_sf"/>
</dbReference>
<dbReference type="SUPFAM" id="SSF53098">
    <property type="entry name" value="Ribonuclease H-like"/>
    <property type="match status" value="1"/>
</dbReference>
<reference evidence="2 3" key="1">
    <citation type="submission" date="2022-01" db="EMBL/GenBank/DDBJ databases">
        <title>A chromosomal length assembly of Cordylochernes scorpioides.</title>
        <authorList>
            <person name="Zeh D."/>
            <person name="Zeh J."/>
        </authorList>
    </citation>
    <scope>NUCLEOTIDE SEQUENCE [LARGE SCALE GENOMIC DNA]</scope>
    <source>
        <strain evidence="2">IN4F17</strain>
        <tissue evidence="2">Whole Body</tissue>
    </source>
</reference>
<feature type="domain" description="Integrase catalytic" evidence="1">
    <location>
        <begin position="4"/>
        <end position="117"/>
    </location>
</feature>
<dbReference type="EMBL" id="CP092870">
    <property type="protein sequence ID" value="UYV70668.1"/>
    <property type="molecule type" value="Genomic_DNA"/>
</dbReference>
<gene>
    <name evidence="2" type="ORF">LAZ67_8000219</name>
</gene>
<evidence type="ECO:0000313" key="3">
    <source>
        <dbReference type="Proteomes" id="UP001235939"/>
    </source>
</evidence>
<organism evidence="2 3">
    <name type="scientific">Cordylochernes scorpioides</name>
    <dbReference type="NCBI Taxonomy" id="51811"/>
    <lineage>
        <taxon>Eukaryota</taxon>
        <taxon>Metazoa</taxon>
        <taxon>Ecdysozoa</taxon>
        <taxon>Arthropoda</taxon>
        <taxon>Chelicerata</taxon>
        <taxon>Arachnida</taxon>
        <taxon>Pseudoscorpiones</taxon>
        <taxon>Cheliferoidea</taxon>
        <taxon>Chernetidae</taxon>
        <taxon>Cordylochernes</taxon>
    </lineage>
</organism>
<dbReference type="InterPro" id="IPR012337">
    <property type="entry name" value="RNaseH-like_sf"/>
</dbReference>
<dbReference type="Gene3D" id="3.30.420.10">
    <property type="entry name" value="Ribonuclease H-like superfamily/Ribonuclease H"/>
    <property type="match status" value="1"/>
</dbReference>
<sequence length="145" mass="16216">MVKQIVIPPDLCDAILERCHDSPEKNDFVGPFILFRIDTFTKYAEVIAVRDCTAETAALEFVNKIVNRYGTCKESLSDRGAAFESDLFRDICKLCSIKKLSKTSYRPTCNSIVERGNLNAAVAAYNIAVHSALGESSHYMFFGYN</sequence>